<reference evidence="1" key="1">
    <citation type="journal article" date="2021" name="Environ. Microbiol.">
        <title>Gene family expansions and transcriptome signatures uncover fungal adaptations to wood decay.</title>
        <authorList>
            <person name="Hage H."/>
            <person name="Miyauchi S."/>
            <person name="Viragh M."/>
            <person name="Drula E."/>
            <person name="Min B."/>
            <person name="Chaduli D."/>
            <person name="Navarro D."/>
            <person name="Favel A."/>
            <person name="Norest M."/>
            <person name="Lesage-Meessen L."/>
            <person name="Balint B."/>
            <person name="Merenyi Z."/>
            <person name="de Eugenio L."/>
            <person name="Morin E."/>
            <person name="Martinez A.T."/>
            <person name="Baldrian P."/>
            <person name="Stursova M."/>
            <person name="Martinez M.J."/>
            <person name="Novotny C."/>
            <person name="Magnuson J.K."/>
            <person name="Spatafora J.W."/>
            <person name="Maurice S."/>
            <person name="Pangilinan J."/>
            <person name="Andreopoulos W."/>
            <person name="LaButti K."/>
            <person name="Hundley H."/>
            <person name="Na H."/>
            <person name="Kuo A."/>
            <person name="Barry K."/>
            <person name="Lipzen A."/>
            <person name="Henrissat B."/>
            <person name="Riley R."/>
            <person name="Ahrendt S."/>
            <person name="Nagy L.G."/>
            <person name="Grigoriev I.V."/>
            <person name="Martin F."/>
            <person name="Rosso M.N."/>
        </authorList>
    </citation>
    <scope>NUCLEOTIDE SEQUENCE</scope>
    <source>
        <strain evidence="1">CBS 384.51</strain>
    </source>
</reference>
<comment type="caution">
    <text evidence="1">The sequence shown here is derived from an EMBL/GenBank/DDBJ whole genome shotgun (WGS) entry which is preliminary data.</text>
</comment>
<sequence length="1093" mass="123113">MSRSPSPAPGRSLDIELSGQEIITVDLDNLDADPDDLLDVLKESKSKVSVWLKLATEYWRRGSLEPAEKLAQGAVTFFRSNYIKLSCPPIYALLANLQIARARRAPKLIIQEPRQDDMRKEMSREECYREAARFMNVGENIIDETGVQRTSLNFLTRGVLQLGTQSMDDALRTFDGVLSKQPTNIVASLGKARIFYARRQYPQALRLFQNVLKHKPNCDPDPRIGIGLCLWAMDHKEKAKMAWERSLEVNPDSWPAQLLLGLDAINSSKDENQSEVERRQEFLMGTRMVEKAFKANQRNSAAANALCELLLRKGQHKNALKLAERTLQFADTLTILTEGHIRCGRVLHEQGAMSDAMRQYGQAAKGQPGNVLAAVGHAQTQLKLDEVSAAMHSLETLLQAPNTPSIEATAMLASIRAVPRPGMSNAEIAQAKLNARELYDKVAKALHLAEATHQPVNGHASALTRSQRRIADDVELHIEIAKLWFEDDLSRAERGLQEALRLSERDGKANPRLVNNLGALQHIAGRYDSARPLYERSLMDATSSGSTTDENASTSILYNLARLYEDQGEEAAAKTAYEKLLSRHPEYTDAKIRLAKMLADLNVSNEAHELLKQALVSENGNLNLRAFYTHFLMQSNFPKPAKEFVFTTLKDFDRHDIYSLCAAGWIQYHQARESRDASPKGVDDRRSGFRRSAEFYEKALHLDPQCAFAAQGLAIATAEDAVGTLGGSLGPITPDENAKRIKNARDALDVFAKVRESIDDGSVYANMGHCYYACDEYDRAIESYETASRKFYSNHNVPVLLCLCRSWYAKAIKDQSFKAMSSALHYAQSALHLHPQDKAILYNIAMIEQKAAEMLLPMSPAKRSLKEMQLAIQQAAHAQKVFQSLAADTSPVVPYSRELADQRRKYGDSLLRRCDEQITAQKQHESESQAKMEDARRKRQEEKDKLELIERERLEVLRKEAEVLAEKRKVAREQAYEWTKSSQLDVRDSDDEKEQRKARKAARVRVRPEPTGSGDEQEQRKKKRGKLRRNENAPEDEGALFSGDEDGDSKPAAKKRPKKRVVRDDDEEEEASAPRKKQIKSKEFISDSDEEMS</sequence>
<name>A0ACB8TSI6_9APHY</name>
<protein>
    <submittedName>
        <fullName evidence="1">RNA polymerase II-associated protein</fullName>
    </submittedName>
</protein>
<evidence type="ECO:0000313" key="1">
    <source>
        <dbReference type="EMBL" id="KAI0084919.1"/>
    </source>
</evidence>
<gene>
    <name evidence="1" type="ORF">BDY19DRAFT_897597</name>
</gene>
<accession>A0ACB8TSI6</accession>
<proteinExistence type="predicted"/>
<dbReference type="Proteomes" id="UP001055072">
    <property type="component" value="Unassembled WGS sequence"/>
</dbReference>
<evidence type="ECO:0000313" key="2">
    <source>
        <dbReference type="Proteomes" id="UP001055072"/>
    </source>
</evidence>
<organism evidence="1 2">
    <name type="scientific">Irpex rosettiformis</name>
    <dbReference type="NCBI Taxonomy" id="378272"/>
    <lineage>
        <taxon>Eukaryota</taxon>
        <taxon>Fungi</taxon>
        <taxon>Dikarya</taxon>
        <taxon>Basidiomycota</taxon>
        <taxon>Agaricomycotina</taxon>
        <taxon>Agaricomycetes</taxon>
        <taxon>Polyporales</taxon>
        <taxon>Irpicaceae</taxon>
        <taxon>Irpex</taxon>
    </lineage>
</organism>
<keyword evidence="2" id="KW-1185">Reference proteome</keyword>
<dbReference type="EMBL" id="MU274937">
    <property type="protein sequence ID" value="KAI0084919.1"/>
    <property type="molecule type" value="Genomic_DNA"/>
</dbReference>